<protein>
    <recommendedName>
        <fullName evidence="2">CCHC-type domain-containing protein</fullName>
    </recommendedName>
</protein>
<accession>A0A9D4PKS4</accession>
<dbReference type="GO" id="GO:0008270">
    <property type="term" value="F:zinc ion binding"/>
    <property type="evidence" value="ECO:0007669"/>
    <property type="project" value="UniProtKB-KW"/>
</dbReference>
<keyword evidence="1" id="KW-0862">Zinc</keyword>
<dbReference type="InterPro" id="IPR001878">
    <property type="entry name" value="Znf_CCHC"/>
</dbReference>
<dbReference type="CDD" id="cd00371">
    <property type="entry name" value="HMA"/>
    <property type="match status" value="1"/>
</dbReference>
<dbReference type="EMBL" id="JABSTV010001253">
    <property type="protein sequence ID" value="KAH7943491.1"/>
    <property type="molecule type" value="Genomic_DNA"/>
</dbReference>
<dbReference type="PROSITE" id="PS50158">
    <property type="entry name" value="ZF_CCHC"/>
    <property type="match status" value="1"/>
</dbReference>
<dbReference type="GO" id="GO:0003676">
    <property type="term" value="F:nucleic acid binding"/>
    <property type="evidence" value="ECO:0007669"/>
    <property type="project" value="InterPro"/>
</dbReference>
<dbReference type="InterPro" id="IPR006121">
    <property type="entry name" value="HMA_dom"/>
</dbReference>
<proteinExistence type="predicted"/>
<comment type="caution">
    <text evidence="3">The sequence shown here is derived from an EMBL/GenBank/DDBJ whole genome shotgun (WGS) entry which is preliminary data.</text>
</comment>
<evidence type="ECO:0000313" key="4">
    <source>
        <dbReference type="Proteomes" id="UP000821837"/>
    </source>
</evidence>
<reference evidence="3" key="1">
    <citation type="journal article" date="2020" name="Cell">
        <title>Large-Scale Comparative Analyses of Tick Genomes Elucidate Their Genetic Diversity and Vector Capacities.</title>
        <authorList>
            <consortium name="Tick Genome and Microbiome Consortium (TIGMIC)"/>
            <person name="Jia N."/>
            <person name="Wang J."/>
            <person name="Shi W."/>
            <person name="Du L."/>
            <person name="Sun Y."/>
            <person name="Zhan W."/>
            <person name="Jiang J.F."/>
            <person name="Wang Q."/>
            <person name="Zhang B."/>
            <person name="Ji P."/>
            <person name="Bell-Sakyi L."/>
            <person name="Cui X.M."/>
            <person name="Yuan T.T."/>
            <person name="Jiang B.G."/>
            <person name="Yang W.F."/>
            <person name="Lam T.T."/>
            <person name="Chang Q.C."/>
            <person name="Ding S.J."/>
            <person name="Wang X.J."/>
            <person name="Zhu J.G."/>
            <person name="Ruan X.D."/>
            <person name="Zhao L."/>
            <person name="Wei J.T."/>
            <person name="Ye R.Z."/>
            <person name="Que T.C."/>
            <person name="Du C.H."/>
            <person name="Zhou Y.H."/>
            <person name="Cheng J.X."/>
            <person name="Dai P.F."/>
            <person name="Guo W.B."/>
            <person name="Han X.H."/>
            <person name="Huang E.J."/>
            <person name="Li L.F."/>
            <person name="Wei W."/>
            <person name="Gao Y.C."/>
            <person name="Liu J.Z."/>
            <person name="Shao H.Z."/>
            <person name="Wang X."/>
            <person name="Wang C.C."/>
            <person name="Yang T.C."/>
            <person name="Huo Q.B."/>
            <person name="Li W."/>
            <person name="Chen H.Y."/>
            <person name="Chen S.E."/>
            <person name="Zhou L.G."/>
            <person name="Ni X.B."/>
            <person name="Tian J.H."/>
            <person name="Sheng Y."/>
            <person name="Liu T."/>
            <person name="Pan Y.S."/>
            <person name="Xia L.Y."/>
            <person name="Li J."/>
            <person name="Zhao F."/>
            <person name="Cao W.C."/>
        </authorList>
    </citation>
    <scope>NUCLEOTIDE SEQUENCE</scope>
    <source>
        <strain evidence="3">Rsan-2018</strain>
    </source>
</reference>
<gene>
    <name evidence="3" type="ORF">HPB52_009095</name>
</gene>
<evidence type="ECO:0000313" key="3">
    <source>
        <dbReference type="EMBL" id="KAH7943491.1"/>
    </source>
</evidence>
<keyword evidence="1" id="KW-0863">Zinc-finger</keyword>
<feature type="domain" description="CCHC-type" evidence="2">
    <location>
        <begin position="158"/>
        <end position="172"/>
    </location>
</feature>
<dbReference type="AlphaFoldDB" id="A0A9D4PKS4"/>
<dbReference type="VEuPathDB" id="VectorBase:RSAN_055080"/>
<sequence length="174" mass="18682">MLPSALSPLHCGTVLFRRANAGASFHCTSRLAIAQALSALPGVKEVRVNTKKNIVAVDTSTAEWLDRLLATSELARIPVTARPPADRSQSSGVVQGVDGDYIDEAHLSAVTSVVPVIAARQQGTSLILRFASPIPPAHVHLCRMAFEVRPSRPRPLQCLQCGRYGHITATCRIL</sequence>
<organism evidence="3 4">
    <name type="scientific">Rhipicephalus sanguineus</name>
    <name type="common">Brown dog tick</name>
    <name type="synonym">Ixodes sanguineus</name>
    <dbReference type="NCBI Taxonomy" id="34632"/>
    <lineage>
        <taxon>Eukaryota</taxon>
        <taxon>Metazoa</taxon>
        <taxon>Ecdysozoa</taxon>
        <taxon>Arthropoda</taxon>
        <taxon>Chelicerata</taxon>
        <taxon>Arachnida</taxon>
        <taxon>Acari</taxon>
        <taxon>Parasitiformes</taxon>
        <taxon>Ixodida</taxon>
        <taxon>Ixodoidea</taxon>
        <taxon>Ixodidae</taxon>
        <taxon>Rhipicephalinae</taxon>
        <taxon>Rhipicephalus</taxon>
        <taxon>Rhipicephalus</taxon>
    </lineage>
</organism>
<keyword evidence="4" id="KW-1185">Reference proteome</keyword>
<keyword evidence="1" id="KW-0479">Metal-binding</keyword>
<name>A0A9D4PKS4_RHISA</name>
<evidence type="ECO:0000256" key="1">
    <source>
        <dbReference type="PROSITE-ProRule" id="PRU00047"/>
    </source>
</evidence>
<reference evidence="3" key="2">
    <citation type="submission" date="2021-09" db="EMBL/GenBank/DDBJ databases">
        <authorList>
            <person name="Jia N."/>
            <person name="Wang J."/>
            <person name="Shi W."/>
            <person name="Du L."/>
            <person name="Sun Y."/>
            <person name="Zhan W."/>
            <person name="Jiang J."/>
            <person name="Wang Q."/>
            <person name="Zhang B."/>
            <person name="Ji P."/>
            <person name="Sakyi L.B."/>
            <person name="Cui X."/>
            <person name="Yuan T."/>
            <person name="Jiang B."/>
            <person name="Yang W."/>
            <person name="Lam T.T.-Y."/>
            <person name="Chang Q."/>
            <person name="Ding S."/>
            <person name="Wang X."/>
            <person name="Zhu J."/>
            <person name="Ruan X."/>
            <person name="Zhao L."/>
            <person name="Wei J."/>
            <person name="Que T."/>
            <person name="Du C."/>
            <person name="Cheng J."/>
            <person name="Dai P."/>
            <person name="Han X."/>
            <person name="Huang E."/>
            <person name="Gao Y."/>
            <person name="Liu J."/>
            <person name="Shao H."/>
            <person name="Ye R."/>
            <person name="Li L."/>
            <person name="Wei W."/>
            <person name="Wang X."/>
            <person name="Wang C."/>
            <person name="Huo Q."/>
            <person name="Li W."/>
            <person name="Guo W."/>
            <person name="Chen H."/>
            <person name="Chen S."/>
            <person name="Zhou L."/>
            <person name="Zhou L."/>
            <person name="Ni X."/>
            <person name="Tian J."/>
            <person name="Zhou Y."/>
            <person name="Sheng Y."/>
            <person name="Liu T."/>
            <person name="Pan Y."/>
            <person name="Xia L."/>
            <person name="Li J."/>
            <person name="Zhao F."/>
            <person name="Cao W."/>
        </authorList>
    </citation>
    <scope>NUCLEOTIDE SEQUENCE</scope>
    <source>
        <strain evidence="3">Rsan-2018</strain>
        <tissue evidence="3">Larvae</tissue>
    </source>
</reference>
<dbReference type="Proteomes" id="UP000821837">
    <property type="component" value="Unassembled WGS sequence"/>
</dbReference>
<evidence type="ECO:0000259" key="2">
    <source>
        <dbReference type="PROSITE" id="PS50158"/>
    </source>
</evidence>